<dbReference type="Proteomes" id="UP000828941">
    <property type="component" value="Chromosome 6"/>
</dbReference>
<protein>
    <submittedName>
        <fullName evidence="1">Uncharacterized protein</fullName>
    </submittedName>
</protein>
<sequence length="369" mass="41551">MKAMKITTTTLPIPRTTLPRPDQPSLLVLILFGFKENAGKLNMFRGDNAYPMFSTSLGGNRLQYDHDGLPQLQLFGDLPVGCSVGSLNYVGDENNPMMEPIKKGMEVGPLSRQPKHPMSLNSKSFQDEVGHSGYAPNLVSTGLKLSYEEDEHNSSVTCEGSKVALPIISSFGDNLMPEIDQQKEELDFYMKFMEENIIKGVRELKQRHMVSFLNAAEKGIKRKLHEKELEIQSLNHKNKELLERIKQVSREVYTWHYRAKYNESVINVLKNNLQQIMAQSVMHGKEACGVSEIEDLASCSNINHLGATVYTGDLETMKHMNCRACKVKEKTVLLLPCRHLCLCKDCEVFIDVCPICGMMKTAGIEVFMS</sequence>
<evidence type="ECO:0000313" key="2">
    <source>
        <dbReference type="Proteomes" id="UP000828941"/>
    </source>
</evidence>
<comment type="caution">
    <text evidence="1">The sequence shown here is derived from an EMBL/GenBank/DDBJ whole genome shotgun (WGS) entry which is preliminary data.</text>
</comment>
<evidence type="ECO:0000313" key="1">
    <source>
        <dbReference type="EMBL" id="KAI4336163.1"/>
    </source>
</evidence>
<proteinExistence type="predicted"/>
<gene>
    <name evidence="1" type="ORF">L6164_014725</name>
</gene>
<accession>A0ACB9NI25</accession>
<keyword evidence="2" id="KW-1185">Reference proteome</keyword>
<dbReference type="EMBL" id="CM039431">
    <property type="protein sequence ID" value="KAI4336163.1"/>
    <property type="molecule type" value="Genomic_DNA"/>
</dbReference>
<organism evidence="1 2">
    <name type="scientific">Bauhinia variegata</name>
    <name type="common">Purple orchid tree</name>
    <name type="synonym">Phanera variegata</name>
    <dbReference type="NCBI Taxonomy" id="167791"/>
    <lineage>
        <taxon>Eukaryota</taxon>
        <taxon>Viridiplantae</taxon>
        <taxon>Streptophyta</taxon>
        <taxon>Embryophyta</taxon>
        <taxon>Tracheophyta</taxon>
        <taxon>Spermatophyta</taxon>
        <taxon>Magnoliopsida</taxon>
        <taxon>eudicotyledons</taxon>
        <taxon>Gunneridae</taxon>
        <taxon>Pentapetalae</taxon>
        <taxon>rosids</taxon>
        <taxon>fabids</taxon>
        <taxon>Fabales</taxon>
        <taxon>Fabaceae</taxon>
        <taxon>Cercidoideae</taxon>
        <taxon>Cercideae</taxon>
        <taxon>Bauhiniinae</taxon>
        <taxon>Bauhinia</taxon>
    </lineage>
</organism>
<reference evidence="1 2" key="1">
    <citation type="journal article" date="2022" name="DNA Res.">
        <title>Chromosomal-level genome assembly of the orchid tree Bauhinia variegata (Leguminosae; Cercidoideae) supports the allotetraploid origin hypothesis of Bauhinia.</title>
        <authorList>
            <person name="Zhong Y."/>
            <person name="Chen Y."/>
            <person name="Zheng D."/>
            <person name="Pang J."/>
            <person name="Liu Y."/>
            <person name="Luo S."/>
            <person name="Meng S."/>
            <person name="Qian L."/>
            <person name="Wei D."/>
            <person name="Dai S."/>
            <person name="Zhou R."/>
        </authorList>
    </citation>
    <scope>NUCLEOTIDE SEQUENCE [LARGE SCALE GENOMIC DNA]</scope>
    <source>
        <strain evidence="1">BV-YZ2020</strain>
    </source>
</reference>
<name>A0ACB9NI25_BAUVA</name>